<evidence type="ECO:0000256" key="6">
    <source>
        <dbReference type="SAM" id="MobiDB-lite"/>
    </source>
</evidence>
<dbReference type="SUPFAM" id="SSF46689">
    <property type="entry name" value="Homeodomain-like"/>
    <property type="match status" value="1"/>
</dbReference>
<organism evidence="11 12">
    <name type="scientific">Oikopleura dioica</name>
    <name type="common">Tunicate</name>
    <dbReference type="NCBI Taxonomy" id="34765"/>
    <lineage>
        <taxon>Eukaryota</taxon>
        <taxon>Metazoa</taxon>
        <taxon>Chordata</taxon>
        <taxon>Tunicata</taxon>
        <taxon>Appendicularia</taxon>
        <taxon>Copelata</taxon>
        <taxon>Oikopleuridae</taxon>
        <taxon>Oikopleura</taxon>
    </lineage>
</organism>
<dbReference type="InterPro" id="IPR032448">
    <property type="entry name" value="SWIRM-assoc"/>
</dbReference>
<protein>
    <submittedName>
        <fullName evidence="11">Oidioi.mRNA.OKI2018_I69.PAR.g12342.t1.cds</fullName>
    </submittedName>
</protein>
<dbReference type="PROSITE" id="PS50934">
    <property type="entry name" value="SWIRM"/>
    <property type="match status" value="1"/>
</dbReference>
<reference evidence="11 12" key="1">
    <citation type="submission" date="2021-04" db="EMBL/GenBank/DDBJ databases">
        <authorList>
            <person name="Bliznina A."/>
        </authorList>
    </citation>
    <scope>NUCLEOTIDE SEQUENCE [LARGE SCALE GENOMIC DNA]</scope>
</reference>
<keyword evidence="1" id="KW-0805">Transcription regulation</keyword>
<dbReference type="PANTHER" id="PTHR12802:SF41">
    <property type="entry name" value="BRAHMA ASSOCIATED PROTEIN 155 KDA"/>
    <property type="match status" value="1"/>
</dbReference>
<dbReference type="SMART" id="SM00717">
    <property type="entry name" value="SANT"/>
    <property type="match status" value="1"/>
</dbReference>
<feature type="domain" description="SANT" evidence="10">
    <location>
        <begin position="94"/>
        <end position="145"/>
    </location>
</feature>
<dbReference type="PROSITE" id="PS51293">
    <property type="entry name" value="SANT"/>
    <property type="match status" value="1"/>
</dbReference>
<evidence type="ECO:0000256" key="4">
    <source>
        <dbReference type="ARBA" id="ARBA00023242"/>
    </source>
</evidence>
<keyword evidence="5" id="KW-0175">Coiled coil</keyword>
<accession>A0ABN7RZJ1</accession>
<dbReference type="InterPro" id="IPR001005">
    <property type="entry name" value="SANT/Myb"/>
</dbReference>
<sequence>MRVHAFLEQWGLVNYQIDAESRPAQLGPPPTSHFHVLADTPSGVQPVEAPKFKKASKEVCDTAEGEVEPKQEVENFGLKADIYAEKNKKKQDKNASKPWTEQETLSLLEGLEMFRDDWNKVAEHVGSRTQDECIMNFLKLPIEDPYLDGKKLSGNDGNYDFMPLPFSQAGNPVMTTVAFLASAVDPQVAAAAAKAALNEFSKQQFAVPTAIEEAHKDAVMKHKETTGECDPEHGLDEAGIAGVKRDAESMEEKMDTDAASSPKENGEGPSPAKKEKTDMTDEELKKAAAVALSSAAVKAKHLATQEERKIRSLVAVLVDFQVKKMELKMKQLDELENMLDKQRDTIENQRRQLIAERQQFHMEQIKIQEATRQREAAQRAPNAETGASGQVQQASNMARGPAQGPPVQGFPQQFPPQGQSVPQPAQGNGPVENSTAPEPMMRFTTARLAYNHGNRLGYLGYGVKPGQSVVGPSDTRAFRDLKLGEVAGWLRGRPVDFPYTFMAVRRYWKAFLFKYSRPGMHPASLFGSQTVGGPGMNHNFLLSGSGWAMIFVAFFTFFQLVIFKDENHHHQKVKYHTYPVSESIMSLVPGFAQKGRTEGDFESSGVIKTILAAGFFGISAAGVAANPQLGGAALLAAIYYFTSIAPHQQVPLLQEDRAYLAELLGAEGAEVDALVAKNNAMGEKFNYSKLGALLDLVPKL</sequence>
<evidence type="ECO:0000256" key="2">
    <source>
        <dbReference type="ARBA" id="ARBA00023125"/>
    </source>
</evidence>
<feature type="domain" description="Myb-like" evidence="8">
    <location>
        <begin position="91"/>
        <end position="141"/>
    </location>
</feature>
<dbReference type="Proteomes" id="UP001158576">
    <property type="component" value="Chromosome PAR"/>
</dbReference>
<dbReference type="Pfam" id="PF16498">
    <property type="entry name" value="SWIRM-assoc_3"/>
    <property type="match status" value="1"/>
</dbReference>
<evidence type="ECO:0000259" key="9">
    <source>
        <dbReference type="PROSITE" id="PS50934"/>
    </source>
</evidence>
<evidence type="ECO:0000313" key="11">
    <source>
        <dbReference type="EMBL" id="CAG5089767.1"/>
    </source>
</evidence>
<dbReference type="InterPro" id="IPR017884">
    <property type="entry name" value="SANT_dom"/>
</dbReference>
<keyword evidence="7" id="KW-1133">Transmembrane helix</keyword>
<evidence type="ECO:0000256" key="7">
    <source>
        <dbReference type="SAM" id="Phobius"/>
    </source>
</evidence>
<evidence type="ECO:0000256" key="3">
    <source>
        <dbReference type="ARBA" id="ARBA00023163"/>
    </source>
</evidence>
<dbReference type="Pfam" id="PF00249">
    <property type="entry name" value="Myb_DNA-binding"/>
    <property type="match status" value="1"/>
</dbReference>
<evidence type="ECO:0000256" key="5">
    <source>
        <dbReference type="SAM" id="Coils"/>
    </source>
</evidence>
<dbReference type="Gene3D" id="1.10.10.60">
    <property type="entry name" value="Homeodomain-like"/>
    <property type="match status" value="1"/>
</dbReference>
<feature type="compositionally biased region" description="Polar residues" evidence="6">
    <location>
        <begin position="385"/>
        <end position="396"/>
    </location>
</feature>
<evidence type="ECO:0000313" key="12">
    <source>
        <dbReference type="Proteomes" id="UP001158576"/>
    </source>
</evidence>
<feature type="region of interest" description="Disordered" evidence="6">
    <location>
        <begin position="370"/>
        <end position="437"/>
    </location>
</feature>
<gene>
    <name evidence="11" type="ORF">OKIOD_LOCUS3900</name>
</gene>
<feature type="compositionally biased region" description="Basic and acidic residues" evidence="6">
    <location>
        <begin position="247"/>
        <end position="256"/>
    </location>
</feature>
<evidence type="ECO:0000259" key="10">
    <source>
        <dbReference type="PROSITE" id="PS51293"/>
    </source>
</evidence>
<dbReference type="InterPro" id="IPR032451">
    <property type="entry name" value="SMARCC_C"/>
</dbReference>
<feature type="domain" description="SWIRM" evidence="9">
    <location>
        <begin position="1"/>
        <end position="24"/>
    </location>
</feature>
<keyword evidence="7" id="KW-0472">Membrane</keyword>
<feature type="coiled-coil region" evidence="5">
    <location>
        <begin position="322"/>
        <end position="359"/>
    </location>
</feature>
<keyword evidence="7" id="KW-0812">Transmembrane</keyword>
<keyword evidence="3" id="KW-0804">Transcription</keyword>
<keyword evidence="4" id="KW-0539">Nucleus</keyword>
<dbReference type="PANTHER" id="PTHR12802">
    <property type="entry name" value="SWI/SNF COMPLEX-RELATED"/>
    <property type="match status" value="1"/>
</dbReference>
<dbReference type="EMBL" id="OU015568">
    <property type="protein sequence ID" value="CAG5089767.1"/>
    <property type="molecule type" value="Genomic_DNA"/>
</dbReference>
<dbReference type="PROSITE" id="PS50090">
    <property type="entry name" value="MYB_LIKE"/>
    <property type="match status" value="1"/>
</dbReference>
<feature type="region of interest" description="Disordered" evidence="6">
    <location>
        <begin position="247"/>
        <end position="281"/>
    </location>
</feature>
<dbReference type="Pfam" id="PF16495">
    <property type="entry name" value="SWIRM-assoc_1"/>
    <property type="match status" value="1"/>
</dbReference>
<feature type="transmembrane region" description="Helical" evidence="7">
    <location>
        <begin position="540"/>
        <end position="563"/>
    </location>
</feature>
<keyword evidence="12" id="KW-1185">Reference proteome</keyword>
<dbReference type="InterPro" id="IPR009057">
    <property type="entry name" value="Homeodomain-like_sf"/>
</dbReference>
<keyword evidence="2" id="KW-0238">DNA-binding</keyword>
<evidence type="ECO:0000256" key="1">
    <source>
        <dbReference type="ARBA" id="ARBA00023015"/>
    </source>
</evidence>
<proteinExistence type="predicted"/>
<name>A0ABN7RZJ1_OIKDI</name>
<evidence type="ECO:0000259" key="8">
    <source>
        <dbReference type="PROSITE" id="PS50090"/>
    </source>
</evidence>
<feature type="compositionally biased region" description="Low complexity" evidence="6">
    <location>
        <begin position="400"/>
        <end position="424"/>
    </location>
</feature>
<dbReference type="CDD" id="cd00167">
    <property type="entry name" value="SANT"/>
    <property type="match status" value="1"/>
</dbReference>
<dbReference type="InterPro" id="IPR007526">
    <property type="entry name" value="SWIRM"/>
</dbReference>
<feature type="compositionally biased region" description="Basic and acidic residues" evidence="6">
    <location>
        <begin position="272"/>
        <end position="281"/>
    </location>
</feature>